<dbReference type="AlphaFoldDB" id="A0A1N6RNT2"/>
<proteinExistence type="predicted"/>
<sequence length="149" mass="17086">MELDVDGINNRVAGRDFYQIHNAHGRLLTKDERKELNDRVQALFLQYEEPPWETWRTIHRVIGVEGAAELRLDHRDQVGFILDLLEERGDLKSRLNVTAEPESHLRSESETPEHTVSRGGVISWMMEFPEYSGLLFIAGITFGVVLGMV</sequence>
<keyword evidence="3" id="KW-1185">Reference proteome</keyword>
<evidence type="ECO:0000313" key="2">
    <source>
        <dbReference type="EMBL" id="SIQ30459.1"/>
    </source>
</evidence>
<dbReference type="EMBL" id="FTMN01000003">
    <property type="protein sequence ID" value="SIQ30459.1"/>
    <property type="molecule type" value="Genomic_DNA"/>
</dbReference>
<feature type="transmembrane region" description="Helical" evidence="1">
    <location>
        <begin position="131"/>
        <end position="148"/>
    </location>
</feature>
<gene>
    <name evidence="2" type="ORF">SAMN05421647_103438</name>
</gene>
<dbReference type="RefSeq" id="WP_076462564.1">
    <property type="nucleotide sequence ID" value="NZ_FTMN01000003.1"/>
</dbReference>
<dbReference type="STRING" id="49186.SAMN05421647_103438"/>
<evidence type="ECO:0000313" key="3">
    <source>
        <dbReference type="Proteomes" id="UP000186895"/>
    </source>
</evidence>
<protein>
    <submittedName>
        <fullName evidence="2">Uncharacterized protein</fullName>
    </submittedName>
</protein>
<name>A0A1N6RNT2_9GAMM</name>
<dbReference type="Proteomes" id="UP000186895">
    <property type="component" value="Unassembled WGS sequence"/>
</dbReference>
<evidence type="ECO:0000256" key="1">
    <source>
        <dbReference type="SAM" id="Phobius"/>
    </source>
</evidence>
<keyword evidence="1" id="KW-0472">Membrane</keyword>
<reference evidence="2 3" key="1">
    <citation type="submission" date="2017-01" db="EMBL/GenBank/DDBJ databases">
        <authorList>
            <person name="Mah S.A."/>
            <person name="Swanson W.J."/>
            <person name="Moy G.W."/>
            <person name="Vacquier V.D."/>
        </authorList>
    </citation>
    <scope>NUCLEOTIDE SEQUENCE [LARGE SCALE GENOMIC DNA]</scope>
    <source>
        <strain evidence="2 3">DSM 7027</strain>
    </source>
</reference>
<organism evidence="2 3">
    <name type="scientific">Marinobacterium stanieri</name>
    <dbReference type="NCBI Taxonomy" id="49186"/>
    <lineage>
        <taxon>Bacteria</taxon>
        <taxon>Pseudomonadati</taxon>
        <taxon>Pseudomonadota</taxon>
        <taxon>Gammaproteobacteria</taxon>
        <taxon>Oceanospirillales</taxon>
        <taxon>Oceanospirillaceae</taxon>
        <taxon>Marinobacterium</taxon>
    </lineage>
</organism>
<keyword evidence="1" id="KW-1133">Transmembrane helix</keyword>
<accession>A0A1N6RNT2</accession>
<keyword evidence="1" id="KW-0812">Transmembrane</keyword>